<keyword evidence="2" id="KW-1003">Cell membrane</keyword>
<feature type="transmembrane region" description="Helical" evidence="8">
    <location>
        <begin position="597"/>
        <end position="617"/>
    </location>
</feature>
<keyword evidence="11" id="KW-1185">Reference proteome</keyword>
<keyword evidence="4 8" id="KW-1133">Transmembrane helix</keyword>
<evidence type="ECO:0000256" key="5">
    <source>
        <dbReference type="ARBA" id="ARBA00023136"/>
    </source>
</evidence>
<keyword evidence="6" id="KW-0675">Receptor</keyword>
<dbReference type="EMBL" id="OU898283">
    <property type="protein sequence ID" value="CAG9839891.1"/>
    <property type="molecule type" value="Genomic_DNA"/>
</dbReference>
<evidence type="ECO:0000256" key="9">
    <source>
        <dbReference type="SAM" id="SignalP"/>
    </source>
</evidence>
<evidence type="ECO:0000256" key="8">
    <source>
        <dbReference type="SAM" id="Phobius"/>
    </source>
</evidence>
<keyword evidence="9" id="KW-0732">Signal</keyword>
<feature type="transmembrane region" description="Helical" evidence="8">
    <location>
        <begin position="343"/>
        <end position="371"/>
    </location>
</feature>
<name>A0A9N9XHR0_DIABA</name>
<dbReference type="OrthoDB" id="6506757at2759"/>
<dbReference type="PANTHER" id="PTHR42643:SF30">
    <property type="entry name" value="IONOTROPIC RECEPTOR 40A-RELATED"/>
    <property type="match status" value="1"/>
</dbReference>
<reference evidence="10" key="1">
    <citation type="submission" date="2022-01" db="EMBL/GenBank/DDBJ databases">
        <authorList>
            <person name="King R."/>
        </authorList>
    </citation>
    <scope>NUCLEOTIDE SEQUENCE</scope>
</reference>
<evidence type="ECO:0000256" key="1">
    <source>
        <dbReference type="ARBA" id="ARBA00004651"/>
    </source>
</evidence>
<evidence type="ECO:0000256" key="3">
    <source>
        <dbReference type="ARBA" id="ARBA00022692"/>
    </source>
</evidence>
<organism evidence="10 11">
    <name type="scientific">Diabrotica balteata</name>
    <name type="common">Banded cucumber beetle</name>
    <dbReference type="NCBI Taxonomy" id="107213"/>
    <lineage>
        <taxon>Eukaryota</taxon>
        <taxon>Metazoa</taxon>
        <taxon>Ecdysozoa</taxon>
        <taxon>Arthropoda</taxon>
        <taxon>Hexapoda</taxon>
        <taxon>Insecta</taxon>
        <taxon>Pterygota</taxon>
        <taxon>Neoptera</taxon>
        <taxon>Endopterygota</taxon>
        <taxon>Coleoptera</taxon>
        <taxon>Polyphaga</taxon>
        <taxon>Cucujiformia</taxon>
        <taxon>Chrysomeloidea</taxon>
        <taxon>Chrysomelidae</taxon>
        <taxon>Galerucinae</taxon>
        <taxon>Diabroticina</taxon>
        <taxon>Diabroticites</taxon>
        <taxon>Diabrotica</taxon>
    </lineage>
</organism>
<dbReference type="InterPro" id="IPR052192">
    <property type="entry name" value="Insect_Ionotropic_Sensory_Rcpt"/>
</dbReference>
<evidence type="ECO:0000313" key="11">
    <source>
        <dbReference type="Proteomes" id="UP001153709"/>
    </source>
</evidence>
<feature type="transmembrane region" description="Helical" evidence="8">
    <location>
        <begin position="383"/>
        <end position="402"/>
    </location>
</feature>
<protein>
    <submittedName>
        <fullName evidence="10">Uncharacterized protein</fullName>
    </submittedName>
</protein>
<dbReference type="AlphaFoldDB" id="A0A9N9XHR0"/>
<evidence type="ECO:0000256" key="6">
    <source>
        <dbReference type="ARBA" id="ARBA00023170"/>
    </source>
</evidence>
<feature type="signal peptide" evidence="9">
    <location>
        <begin position="1"/>
        <end position="18"/>
    </location>
</feature>
<gene>
    <name evidence="10" type="ORF">DIABBA_LOCUS12613</name>
</gene>
<feature type="transmembrane region" description="Helical" evidence="8">
    <location>
        <begin position="408"/>
        <end position="433"/>
    </location>
</feature>
<evidence type="ECO:0000256" key="4">
    <source>
        <dbReference type="ARBA" id="ARBA00022989"/>
    </source>
</evidence>
<keyword evidence="7" id="KW-0325">Glycoprotein</keyword>
<sequence>MLTIKILITLLLCQHVPANLVINNYKQLIKPLVSLNDCLVTIIKRSLKKDYITISLPEFGNNITDLFPFIYPQFIQKGKREVMIKTKHLQYHSFKNYADISETAINFVIFLNNHDEDDINIDVRTWNHDKAKFLIVTQEILEPNSIRIREIFINLSKKKIINPLLLARKCELSSSWELYKWNPSTEVCNELSGEVIHLKPCLFGNATKKIHIKRGMDLKYQNCTIRAGYFAAPPYTAAKTVSSNYVNYGIEMDILHIVAKKLNYNVIYYKCDIMGEMIDDHSGNGNFDKLLNFEVDIILGGYTKTVVRYRSFDYTMYYIADSLTCCVPFYPVVRIHSVDITRIFGGVTILISIILAFSLFAVILYISNVILRNSRHFISPTKVIATIFKVTITIASINSIPLTFSGHFAMMLTIFQSFYLTQMFTIFITRSLLFKIFDQKYSSFEAILENNLTTYYSRNSIRSFNDSESEIRRQYWINCDDSRICLREVAFNRTAVLYSSQIVTQYVATNFFSADNDPLVHCYDNYVTMLPTMYMQKGSILFKTVNDVIFRITEGGFIYKWLKDMSWYKRVMAKEVLDISFQTARETKISYRHLIPVFKILLISYGISTIIFIGEIATKHFKRPFLFFYRRHHCKPVTFYN</sequence>
<comment type="subcellular location">
    <subcellularLocation>
        <location evidence="1">Cell membrane</location>
        <topology evidence="1">Multi-pass membrane protein</topology>
    </subcellularLocation>
</comment>
<keyword evidence="3 8" id="KW-0812">Transmembrane</keyword>
<evidence type="ECO:0000313" key="10">
    <source>
        <dbReference type="EMBL" id="CAG9839891.1"/>
    </source>
</evidence>
<dbReference type="Gene3D" id="3.40.190.10">
    <property type="entry name" value="Periplasmic binding protein-like II"/>
    <property type="match status" value="1"/>
</dbReference>
<dbReference type="SUPFAM" id="SSF53850">
    <property type="entry name" value="Periplasmic binding protein-like II"/>
    <property type="match status" value="1"/>
</dbReference>
<evidence type="ECO:0000256" key="7">
    <source>
        <dbReference type="ARBA" id="ARBA00023180"/>
    </source>
</evidence>
<dbReference type="GO" id="GO:0005886">
    <property type="term" value="C:plasma membrane"/>
    <property type="evidence" value="ECO:0007669"/>
    <property type="project" value="UniProtKB-SubCell"/>
</dbReference>
<evidence type="ECO:0000256" key="2">
    <source>
        <dbReference type="ARBA" id="ARBA00022475"/>
    </source>
</evidence>
<keyword evidence="5 8" id="KW-0472">Membrane</keyword>
<proteinExistence type="predicted"/>
<feature type="chain" id="PRO_5040353493" evidence="9">
    <location>
        <begin position="19"/>
        <end position="641"/>
    </location>
</feature>
<dbReference type="Proteomes" id="UP001153709">
    <property type="component" value="Chromosome 8"/>
</dbReference>
<dbReference type="PANTHER" id="PTHR42643">
    <property type="entry name" value="IONOTROPIC RECEPTOR 20A-RELATED"/>
    <property type="match status" value="1"/>
</dbReference>
<accession>A0A9N9XHR0</accession>